<protein>
    <recommendedName>
        <fullName evidence="8">Rhodopsin domain-containing protein</fullName>
    </recommendedName>
</protein>
<keyword evidence="4 7" id="KW-0472">Membrane</keyword>
<dbReference type="PANTHER" id="PTHR33048:SF42">
    <property type="entry name" value="INTEGRAL MEMBRANE PROTEIN"/>
    <property type="match status" value="1"/>
</dbReference>
<feature type="transmembrane region" description="Helical" evidence="7">
    <location>
        <begin position="194"/>
        <end position="213"/>
    </location>
</feature>
<dbReference type="AlphaFoldDB" id="A0AAN7CLW2"/>
<evidence type="ECO:0000313" key="10">
    <source>
        <dbReference type="Proteomes" id="UP001303647"/>
    </source>
</evidence>
<proteinExistence type="inferred from homology"/>
<comment type="subcellular location">
    <subcellularLocation>
        <location evidence="1">Membrane</location>
        <topology evidence="1">Multi-pass membrane protein</topology>
    </subcellularLocation>
</comment>
<feature type="transmembrane region" description="Helical" evidence="7">
    <location>
        <begin position="33"/>
        <end position="52"/>
    </location>
</feature>
<evidence type="ECO:0000256" key="7">
    <source>
        <dbReference type="SAM" id="Phobius"/>
    </source>
</evidence>
<keyword evidence="3 7" id="KW-1133">Transmembrane helix</keyword>
<reference evidence="9" key="1">
    <citation type="journal article" date="2023" name="Mol. Phylogenet. Evol.">
        <title>Genome-scale phylogeny and comparative genomics of the fungal order Sordariales.</title>
        <authorList>
            <person name="Hensen N."/>
            <person name="Bonometti L."/>
            <person name="Westerberg I."/>
            <person name="Brannstrom I.O."/>
            <person name="Guillou S."/>
            <person name="Cros-Aarteil S."/>
            <person name="Calhoun S."/>
            <person name="Haridas S."/>
            <person name="Kuo A."/>
            <person name="Mondo S."/>
            <person name="Pangilinan J."/>
            <person name="Riley R."/>
            <person name="LaButti K."/>
            <person name="Andreopoulos B."/>
            <person name="Lipzen A."/>
            <person name="Chen C."/>
            <person name="Yan M."/>
            <person name="Daum C."/>
            <person name="Ng V."/>
            <person name="Clum A."/>
            <person name="Steindorff A."/>
            <person name="Ohm R.A."/>
            <person name="Martin F."/>
            <person name="Silar P."/>
            <person name="Natvig D.O."/>
            <person name="Lalanne C."/>
            <person name="Gautier V."/>
            <person name="Ament-Velasquez S.L."/>
            <person name="Kruys A."/>
            <person name="Hutchinson M.I."/>
            <person name="Powell A.J."/>
            <person name="Barry K."/>
            <person name="Miller A.N."/>
            <person name="Grigoriev I.V."/>
            <person name="Debuchy R."/>
            <person name="Gladieux P."/>
            <person name="Hiltunen Thoren M."/>
            <person name="Johannesson H."/>
        </authorList>
    </citation>
    <scope>NUCLEOTIDE SEQUENCE</scope>
    <source>
        <strain evidence="9">CBS 359.72</strain>
    </source>
</reference>
<evidence type="ECO:0000256" key="3">
    <source>
        <dbReference type="ARBA" id="ARBA00022989"/>
    </source>
</evidence>
<evidence type="ECO:0000256" key="6">
    <source>
        <dbReference type="SAM" id="MobiDB-lite"/>
    </source>
</evidence>
<evidence type="ECO:0000256" key="5">
    <source>
        <dbReference type="ARBA" id="ARBA00038359"/>
    </source>
</evidence>
<dbReference type="PANTHER" id="PTHR33048">
    <property type="entry name" value="PTH11-LIKE INTEGRAL MEMBRANE PROTEIN (AFU_ORTHOLOGUE AFUA_5G11245)"/>
    <property type="match status" value="1"/>
</dbReference>
<feature type="domain" description="Rhodopsin" evidence="8">
    <location>
        <begin position="48"/>
        <end position="286"/>
    </location>
</feature>
<feature type="transmembrane region" description="Helical" evidence="7">
    <location>
        <begin position="64"/>
        <end position="89"/>
    </location>
</feature>
<gene>
    <name evidence="9" type="ORF">C7999DRAFT_18010</name>
</gene>
<evidence type="ECO:0000259" key="8">
    <source>
        <dbReference type="Pfam" id="PF20684"/>
    </source>
</evidence>
<sequence>MRTALSLVPQQSSSTQPVDDGLDHKDLGPQLNLVFWLLTTLATLFLTLRLYCKYHRGRRLWWDDYFLIASWVSLVTSAATTTVCVSLDYGKHGYDMDPANLPKMPFVAVFAGFFSVLAAAWSKTSFALTLLRLSQGWMMKAVIWFIILTMNAIMGTAMLFMWIKCRPFAKVWDETLDGWCIDPAKIVILYQWSAGWSGCADIILALLPWNILFHMRRTLDIRERLGIALAMSMGLVAGVASFVKLVMLPKLTGDPTETVAVTIWGSAEGALTIIAASIPVLRALIRGNKGHSTARFDTTNEQRLCSDSFTTRKEGITRDVYIYGA</sequence>
<evidence type="ECO:0000313" key="9">
    <source>
        <dbReference type="EMBL" id="KAK4243672.1"/>
    </source>
</evidence>
<feature type="region of interest" description="Disordered" evidence="6">
    <location>
        <begin position="1"/>
        <end position="21"/>
    </location>
</feature>
<dbReference type="Pfam" id="PF20684">
    <property type="entry name" value="Fung_rhodopsin"/>
    <property type="match status" value="1"/>
</dbReference>
<comment type="caution">
    <text evidence="9">The sequence shown here is derived from an EMBL/GenBank/DDBJ whole genome shotgun (WGS) entry which is preliminary data.</text>
</comment>
<keyword evidence="2 7" id="KW-0812">Transmembrane</keyword>
<dbReference type="InterPro" id="IPR052337">
    <property type="entry name" value="SAT4-like"/>
</dbReference>
<dbReference type="InterPro" id="IPR049326">
    <property type="entry name" value="Rhodopsin_dom_fungi"/>
</dbReference>
<feature type="transmembrane region" description="Helical" evidence="7">
    <location>
        <begin position="225"/>
        <end position="243"/>
    </location>
</feature>
<feature type="transmembrane region" description="Helical" evidence="7">
    <location>
        <begin position="101"/>
        <end position="121"/>
    </location>
</feature>
<organism evidence="9 10">
    <name type="scientific">Corynascus novoguineensis</name>
    <dbReference type="NCBI Taxonomy" id="1126955"/>
    <lineage>
        <taxon>Eukaryota</taxon>
        <taxon>Fungi</taxon>
        <taxon>Dikarya</taxon>
        <taxon>Ascomycota</taxon>
        <taxon>Pezizomycotina</taxon>
        <taxon>Sordariomycetes</taxon>
        <taxon>Sordariomycetidae</taxon>
        <taxon>Sordariales</taxon>
        <taxon>Chaetomiaceae</taxon>
        <taxon>Corynascus</taxon>
    </lineage>
</organism>
<feature type="compositionally biased region" description="Polar residues" evidence="6">
    <location>
        <begin position="8"/>
        <end position="17"/>
    </location>
</feature>
<keyword evidence="10" id="KW-1185">Reference proteome</keyword>
<name>A0AAN7CLW2_9PEZI</name>
<evidence type="ECO:0000256" key="1">
    <source>
        <dbReference type="ARBA" id="ARBA00004141"/>
    </source>
</evidence>
<comment type="similarity">
    <text evidence="5">Belongs to the SAT4 family.</text>
</comment>
<reference evidence="9" key="2">
    <citation type="submission" date="2023-05" db="EMBL/GenBank/DDBJ databases">
        <authorList>
            <consortium name="Lawrence Berkeley National Laboratory"/>
            <person name="Steindorff A."/>
            <person name="Hensen N."/>
            <person name="Bonometti L."/>
            <person name="Westerberg I."/>
            <person name="Brannstrom I.O."/>
            <person name="Guillou S."/>
            <person name="Cros-Aarteil S."/>
            <person name="Calhoun S."/>
            <person name="Haridas S."/>
            <person name="Kuo A."/>
            <person name="Mondo S."/>
            <person name="Pangilinan J."/>
            <person name="Riley R."/>
            <person name="Labutti K."/>
            <person name="Andreopoulos B."/>
            <person name="Lipzen A."/>
            <person name="Chen C."/>
            <person name="Yanf M."/>
            <person name="Daum C."/>
            <person name="Ng V."/>
            <person name="Clum A."/>
            <person name="Ohm R."/>
            <person name="Martin F."/>
            <person name="Silar P."/>
            <person name="Natvig D."/>
            <person name="Lalanne C."/>
            <person name="Gautier V."/>
            <person name="Ament-Velasquez S.L."/>
            <person name="Kruys A."/>
            <person name="Hutchinson M.I."/>
            <person name="Powell A.J."/>
            <person name="Barry K."/>
            <person name="Miller A.N."/>
            <person name="Grigoriev I.V."/>
            <person name="Debuchy R."/>
            <person name="Gladieux P."/>
            <person name="Thoren M.H."/>
            <person name="Johannesson H."/>
        </authorList>
    </citation>
    <scope>NUCLEOTIDE SEQUENCE</scope>
    <source>
        <strain evidence="9">CBS 359.72</strain>
    </source>
</reference>
<accession>A0AAN7CLW2</accession>
<dbReference type="Proteomes" id="UP001303647">
    <property type="component" value="Unassembled WGS sequence"/>
</dbReference>
<evidence type="ECO:0000256" key="4">
    <source>
        <dbReference type="ARBA" id="ARBA00023136"/>
    </source>
</evidence>
<feature type="transmembrane region" description="Helical" evidence="7">
    <location>
        <begin position="263"/>
        <end position="285"/>
    </location>
</feature>
<dbReference type="EMBL" id="MU857791">
    <property type="protein sequence ID" value="KAK4243672.1"/>
    <property type="molecule type" value="Genomic_DNA"/>
</dbReference>
<feature type="transmembrane region" description="Helical" evidence="7">
    <location>
        <begin position="142"/>
        <end position="163"/>
    </location>
</feature>
<evidence type="ECO:0000256" key="2">
    <source>
        <dbReference type="ARBA" id="ARBA00022692"/>
    </source>
</evidence>
<dbReference type="GO" id="GO:0016020">
    <property type="term" value="C:membrane"/>
    <property type="evidence" value="ECO:0007669"/>
    <property type="project" value="UniProtKB-SubCell"/>
</dbReference>